<gene>
    <name evidence="1" type="ORF">BpHYR1_050702</name>
</gene>
<name>A0A3M7QEY3_BRAPC</name>
<evidence type="ECO:0000313" key="2">
    <source>
        <dbReference type="Proteomes" id="UP000276133"/>
    </source>
</evidence>
<protein>
    <submittedName>
        <fullName evidence="1">Uncharacterized protein</fullName>
    </submittedName>
</protein>
<evidence type="ECO:0000313" key="1">
    <source>
        <dbReference type="EMBL" id="RNA09940.1"/>
    </source>
</evidence>
<accession>A0A3M7QEY3</accession>
<dbReference type="Proteomes" id="UP000276133">
    <property type="component" value="Unassembled WGS sequence"/>
</dbReference>
<proteinExistence type="predicted"/>
<dbReference type="AlphaFoldDB" id="A0A3M7QEY3"/>
<organism evidence="1 2">
    <name type="scientific">Brachionus plicatilis</name>
    <name type="common">Marine rotifer</name>
    <name type="synonym">Brachionus muelleri</name>
    <dbReference type="NCBI Taxonomy" id="10195"/>
    <lineage>
        <taxon>Eukaryota</taxon>
        <taxon>Metazoa</taxon>
        <taxon>Spiralia</taxon>
        <taxon>Gnathifera</taxon>
        <taxon>Rotifera</taxon>
        <taxon>Eurotatoria</taxon>
        <taxon>Monogononta</taxon>
        <taxon>Pseudotrocha</taxon>
        <taxon>Ploima</taxon>
        <taxon>Brachionidae</taxon>
        <taxon>Brachionus</taxon>
    </lineage>
</organism>
<dbReference type="OrthoDB" id="6629909at2759"/>
<dbReference type="EMBL" id="REGN01006331">
    <property type="protein sequence ID" value="RNA09940.1"/>
    <property type="molecule type" value="Genomic_DNA"/>
</dbReference>
<reference evidence="1 2" key="1">
    <citation type="journal article" date="2018" name="Sci. Rep.">
        <title>Genomic signatures of local adaptation to the degree of environmental predictability in rotifers.</title>
        <authorList>
            <person name="Franch-Gras L."/>
            <person name="Hahn C."/>
            <person name="Garcia-Roger E.M."/>
            <person name="Carmona M.J."/>
            <person name="Serra M."/>
            <person name="Gomez A."/>
        </authorList>
    </citation>
    <scope>NUCLEOTIDE SEQUENCE [LARGE SCALE GENOMIC DNA]</scope>
    <source>
        <strain evidence="1">HYR1</strain>
    </source>
</reference>
<comment type="caution">
    <text evidence="1">The sequence shown here is derived from an EMBL/GenBank/DDBJ whole genome shotgun (WGS) entry which is preliminary data.</text>
</comment>
<dbReference type="PANTHER" id="PTHR46579:SF1">
    <property type="entry name" value="F5_8 TYPE C DOMAIN-CONTAINING PROTEIN"/>
    <property type="match status" value="1"/>
</dbReference>
<keyword evidence="2" id="KW-1185">Reference proteome</keyword>
<sequence length="144" mass="16609">MMIDLELLEKGLSIDDQNYQFFVLFGIFDKLARSLINNMNGSNGYFGCLKCYIQGSNVSFKNGSHIIFRPESRILSRTHEEYLKDIDACNLSGTMIRGVKGETILSRLRFLRPTKSIVIDPMHTIFLGVVKDLFRYWFDSPVKE</sequence>
<dbReference type="PANTHER" id="PTHR46579">
    <property type="entry name" value="F5/8 TYPE C DOMAIN-CONTAINING PROTEIN-RELATED"/>
    <property type="match status" value="1"/>
</dbReference>